<accession>A0A0F9N5G4</accession>
<dbReference type="AlphaFoldDB" id="A0A0F9N5G4"/>
<keyword evidence="3" id="KW-0238">DNA-binding</keyword>
<protein>
    <recommendedName>
        <fullName evidence="8">DNA-binding response regulator</fullName>
    </recommendedName>
</protein>
<dbReference type="Pfam" id="PF00072">
    <property type="entry name" value="Response_reg"/>
    <property type="match status" value="1"/>
</dbReference>
<dbReference type="SMART" id="SM00448">
    <property type="entry name" value="REC"/>
    <property type="match status" value="1"/>
</dbReference>
<dbReference type="GO" id="GO:0003677">
    <property type="term" value="F:DNA binding"/>
    <property type="evidence" value="ECO:0007669"/>
    <property type="project" value="UniProtKB-KW"/>
</dbReference>
<keyword evidence="4" id="KW-0804">Transcription</keyword>
<dbReference type="InterPro" id="IPR039420">
    <property type="entry name" value="WalR-like"/>
</dbReference>
<dbReference type="InterPro" id="IPR011006">
    <property type="entry name" value="CheY-like_superfamily"/>
</dbReference>
<evidence type="ECO:0000256" key="3">
    <source>
        <dbReference type="ARBA" id="ARBA00023125"/>
    </source>
</evidence>
<organism evidence="7">
    <name type="scientific">marine sediment metagenome</name>
    <dbReference type="NCBI Taxonomy" id="412755"/>
    <lineage>
        <taxon>unclassified sequences</taxon>
        <taxon>metagenomes</taxon>
        <taxon>ecological metagenomes</taxon>
    </lineage>
</organism>
<feature type="domain" description="HTH luxR-type" evidence="5">
    <location>
        <begin position="148"/>
        <end position="213"/>
    </location>
</feature>
<dbReference type="PANTHER" id="PTHR43214">
    <property type="entry name" value="TWO-COMPONENT RESPONSE REGULATOR"/>
    <property type="match status" value="1"/>
</dbReference>
<keyword evidence="1" id="KW-0597">Phosphoprotein</keyword>
<dbReference type="Pfam" id="PF00196">
    <property type="entry name" value="GerE"/>
    <property type="match status" value="1"/>
</dbReference>
<evidence type="ECO:0000313" key="7">
    <source>
        <dbReference type="EMBL" id="KKN13234.1"/>
    </source>
</evidence>
<evidence type="ECO:0000259" key="6">
    <source>
        <dbReference type="PROSITE" id="PS50110"/>
    </source>
</evidence>
<evidence type="ECO:0000256" key="2">
    <source>
        <dbReference type="ARBA" id="ARBA00023015"/>
    </source>
</evidence>
<dbReference type="SMART" id="SM00421">
    <property type="entry name" value="HTH_LUXR"/>
    <property type="match status" value="1"/>
</dbReference>
<dbReference type="PRINTS" id="PR00038">
    <property type="entry name" value="HTHLUXR"/>
</dbReference>
<evidence type="ECO:0000259" key="5">
    <source>
        <dbReference type="PROSITE" id="PS50043"/>
    </source>
</evidence>
<reference evidence="7" key="1">
    <citation type="journal article" date="2015" name="Nature">
        <title>Complex archaea that bridge the gap between prokaryotes and eukaryotes.</title>
        <authorList>
            <person name="Spang A."/>
            <person name="Saw J.H."/>
            <person name="Jorgensen S.L."/>
            <person name="Zaremba-Niedzwiedzka K."/>
            <person name="Martijn J."/>
            <person name="Lind A.E."/>
            <person name="van Eijk R."/>
            <person name="Schleper C."/>
            <person name="Guy L."/>
            <person name="Ettema T.J."/>
        </authorList>
    </citation>
    <scope>NUCLEOTIDE SEQUENCE</scope>
</reference>
<evidence type="ECO:0000256" key="4">
    <source>
        <dbReference type="ARBA" id="ARBA00023163"/>
    </source>
</evidence>
<dbReference type="PROSITE" id="PS50043">
    <property type="entry name" value="HTH_LUXR_2"/>
    <property type="match status" value="1"/>
</dbReference>
<sequence>MPNISVLLVEDHHVVRKGIAYLLSMEKDIDMIGEAEDGNKAINMAKDLCPDVVIMDITMPNLNGIDVVKQIRKSIPETKVLILTMHTREQYIRQALREGASGYLLKESTQEELANAIRTVHKGGVALSPSISRFVLNEYVRQADPKKEVDSLELLTDRERQVLRLIAEGKTNKEVAKCLSISKSTVNIHRTNIMQKLDIHDTVGLVRYSVEKGIIVIDK</sequence>
<dbReference type="GO" id="GO:0006355">
    <property type="term" value="P:regulation of DNA-templated transcription"/>
    <property type="evidence" value="ECO:0007669"/>
    <property type="project" value="InterPro"/>
</dbReference>
<evidence type="ECO:0008006" key="8">
    <source>
        <dbReference type="Google" id="ProtNLM"/>
    </source>
</evidence>
<feature type="domain" description="Response regulatory" evidence="6">
    <location>
        <begin position="5"/>
        <end position="121"/>
    </location>
</feature>
<dbReference type="InterPro" id="IPR016032">
    <property type="entry name" value="Sig_transdc_resp-reg_C-effctor"/>
</dbReference>
<dbReference type="PROSITE" id="PS50110">
    <property type="entry name" value="RESPONSE_REGULATORY"/>
    <property type="match status" value="1"/>
</dbReference>
<dbReference type="InterPro" id="IPR000792">
    <property type="entry name" value="Tscrpt_reg_LuxR_C"/>
</dbReference>
<name>A0A0F9N5G4_9ZZZZ</name>
<dbReference type="PANTHER" id="PTHR43214:SF41">
    <property type="entry name" value="NITRATE_NITRITE RESPONSE REGULATOR PROTEIN NARP"/>
    <property type="match status" value="1"/>
</dbReference>
<comment type="caution">
    <text evidence="7">The sequence shown here is derived from an EMBL/GenBank/DDBJ whole genome shotgun (WGS) entry which is preliminary data.</text>
</comment>
<dbReference type="PROSITE" id="PS00622">
    <property type="entry name" value="HTH_LUXR_1"/>
    <property type="match status" value="1"/>
</dbReference>
<dbReference type="SUPFAM" id="SSF52172">
    <property type="entry name" value="CheY-like"/>
    <property type="match status" value="1"/>
</dbReference>
<dbReference type="CDD" id="cd17535">
    <property type="entry name" value="REC_NarL-like"/>
    <property type="match status" value="1"/>
</dbReference>
<keyword evidence="2" id="KW-0805">Transcription regulation</keyword>
<dbReference type="Gene3D" id="3.40.50.2300">
    <property type="match status" value="1"/>
</dbReference>
<evidence type="ECO:0000256" key="1">
    <source>
        <dbReference type="ARBA" id="ARBA00022553"/>
    </source>
</evidence>
<gene>
    <name evidence="7" type="ORF">LCGC14_1008390</name>
</gene>
<dbReference type="SUPFAM" id="SSF46894">
    <property type="entry name" value="C-terminal effector domain of the bipartite response regulators"/>
    <property type="match status" value="1"/>
</dbReference>
<dbReference type="CDD" id="cd06170">
    <property type="entry name" value="LuxR_C_like"/>
    <property type="match status" value="1"/>
</dbReference>
<dbReference type="InterPro" id="IPR001789">
    <property type="entry name" value="Sig_transdc_resp-reg_receiver"/>
</dbReference>
<proteinExistence type="predicted"/>
<dbReference type="GO" id="GO:0000160">
    <property type="term" value="P:phosphorelay signal transduction system"/>
    <property type="evidence" value="ECO:0007669"/>
    <property type="project" value="InterPro"/>
</dbReference>
<dbReference type="InterPro" id="IPR058245">
    <property type="entry name" value="NreC/VraR/RcsB-like_REC"/>
</dbReference>
<dbReference type="EMBL" id="LAZR01003944">
    <property type="protein sequence ID" value="KKN13234.1"/>
    <property type="molecule type" value="Genomic_DNA"/>
</dbReference>